<proteinExistence type="predicted"/>
<dbReference type="OrthoDB" id="9778366at2"/>
<feature type="chain" id="PRO_5015483181" description="histidine kinase" evidence="11">
    <location>
        <begin position="19"/>
        <end position="665"/>
    </location>
</feature>
<keyword evidence="7" id="KW-0067">ATP-binding</keyword>
<evidence type="ECO:0000256" key="11">
    <source>
        <dbReference type="SAM" id="SignalP"/>
    </source>
</evidence>
<dbReference type="Proteomes" id="UP000245647">
    <property type="component" value="Unassembled WGS sequence"/>
</dbReference>
<dbReference type="PANTHER" id="PTHR24421:SF10">
    <property type="entry name" value="NITRATE_NITRITE SENSOR PROTEIN NARQ"/>
    <property type="match status" value="1"/>
</dbReference>
<dbReference type="PANTHER" id="PTHR24421">
    <property type="entry name" value="NITRATE/NITRITE SENSOR PROTEIN NARX-RELATED"/>
    <property type="match status" value="1"/>
</dbReference>
<sequence length="665" mass="75641">MNKYLIFLLLLFSRSAFAQQQIPLDEKRHVDSLTTVLRSTSTDSAKAIASFMLVEYWKFKDTTQSKTFLIKGRQLARKSAYLRALSHFYEGQYYYNWNVRKAAVAFAKAQKALSAFHTPAAYSRQAAAWYNYALMNRDKGYEFIARITLQYVLPNAEKAGDKIMLAHFYTQLSTILMNNYQFTKASNYNNKAIALLEKTNPASTNLLFAYLNGVSINCYDGKPAAAKILLQKAHALLAPFPGSVNYTLYYYNEALYFTTVKSYQQALQSADKGLVLAGKYNQKQLYQQFFFRKYAAYAELKEYASAQRVLLDIVKDGTLLSSVNDKAMIYGELAKNSSLMGNYKQAYLWQTRHQQLTDSIHDNQTELKINELETKYRSIESQKRIAHLQAQNKQAELGAKNQHLFNWLLGTGCLSLLVILGMVMLNAGNSRKLAAQKEINYQQQLHELEQKQQLKITKAMLDGEEHERERVARDLHDGLGGMLAGVKIGLSGLVNTNGGVEQEKDLYRIIGQLDSSVSELRRIARNLLPETLLKFGLEVSLKDLTEFYMRDGLHIDFQTFYIQKDIALSVQLNIYRIVQELLSNAIRHAQAKNILLQCSQNDSVFFITLEDDGIGFDTAVLEKRKGMGLENLKNRIGYLKGKFELRSVINEGTTINIELNTNADA</sequence>
<dbReference type="InterPro" id="IPR011712">
    <property type="entry name" value="Sig_transdc_His_kin_sub3_dim/P"/>
</dbReference>
<evidence type="ECO:0000256" key="10">
    <source>
        <dbReference type="SAM" id="Phobius"/>
    </source>
</evidence>
<dbReference type="SUPFAM" id="SSF48452">
    <property type="entry name" value="TPR-like"/>
    <property type="match status" value="1"/>
</dbReference>
<keyword evidence="5" id="KW-0547">Nucleotide-binding</keyword>
<keyword evidence="4" id="KW-0808">Transferase</keyword>
<evidence type="ECO:0000256" key="8">
    <source>
        <dbReference type="ARBA" id="ARBA00023012"/>
    </source>
</evidence>
<keyword evidence="10" id="KW-1133">Transmembrane helix</keyword>
<evidence type="ECO:0000313" key="14">
    <source>
        <dbReference type="Proteomes" id="UP000245647"/>
    </source>
</evidence>
<comment type="catalytic activity">
    <reaction evidence="1">
        <text>ATP + protein L-histidine = ADP + protein N-phospho-L-histidine.</text>
        <dbReference type="EC" id="2.7.13.3"/>
    </reaction>
</comment>
<evidence type="ECO:0000256" key="2">
    <source>
        <dbReference type="ARBA" id="ARBA00012438"/>
    </source>
</evidence>
<dbReference type="SMART" id="SM00387">
    <property type="entry name" value="HATPase_c"/>
    <property type="match status" value="1"/>
</dbReference>
<dbReference type="GO" id="GO:0046983">
    <property type="term" value="F:protein dimerization activity"/>
    <property type="evidence" value="ECO:0007669"/>
    <property type="project" value="InterPro"/>
</dbReference>
<evidence type="ECO:0000256" key="9">
    <source>
        <dbReference type="SAM" id="Coils"/>
    </source>
</evidence>
<dbReference type="InterPro" id="IPR050482">
    <property type="entry name" value="Sensor_HK_TwoCompSys"/>
</dbReference>
<keyword evidence="14" id="KW-1185">Reference proteome</keyword>
<keyword evidence="10" id="KW-0812">Transmembrane</keyword>
<dbReference type="Pfam" id="PF02518">
    <property type="entry name" value="HATPase_c"/>
    <property type="match status" value="1"/>
</dbReference>
<feature type="domain" description="Histidine kinase" evidence="12">
    <location>
        <begin position="470"/>
        <end position="663"/>
    </location>
</feature>
<dbReference type="Gene3D" id="1.20.5.1930">
    <property type="match status" value="1"/>
</dbReference>
<dbReference type="EC" id="2.7.13.3" evidence="2"/>
<name>A0A2U2PJ13_9SPHI</name>
<evidence type="ECO:0000256" key="5">
    <source>
        <dbReference type="ARBA" id="ARBA00022741"/>
    </source>
</evidence>
<dbReference type="InterPro" id="IPR011990">
    <property type="entry name" value="TPR-like_helical_dom_sf"/>
</dbReference>
<accession>A0A2U2PJ13</accession>
<keyword evidence="3" id="KW-0597">Phosphoprotein</keyword>
<evidence type="ECO:0000256" key="7">
    <source>
        <dbReference type="ARBA" id="ARBA00022840"/>
    </source>
</evidence>
<dbReference type="GO" id="GO:0016020">
    <property type="term" value="C:membrane"/>
    <property type="evidence" value="ECO:0007669"/>
    <property type="project" value="InterPro"/>
</dbReference>
<dbReference type="InterPro" id="IPR005467">
    <property type="entry name" value="His_kinase_dom"/>
</dbReference>
<evidence type="ECO:0000256" key="3">
    <source>
        <dbReference type="ARBA" id="ARBA00022553"/>
    </source>
</evidence>
<keyword evidence="8" id="KW-0902">Two-component regulatory system</keyword>
<feature type="coiled-coil region" evidence="9">
    <location>
        <begin position="362"/>
        <end position="389"/>
    </location>
</feature>
<reference evidence="13 14" key="1">
    <citation type="submission" date="2018-04" db="EMBL/GenBank/DDBJ databases">
        <title>Pedobacter chongqingensis sp. nov., isolated from a rottenly hemp rope.</title>
        <authorList>
            <person name="Cai Y."/>
        </authorList>
    </citation>
    <scope>NUCLEOTIDE SEQUENCE [LARGE SCALE GENOMIC DNA]</scope>
    <source>
        <strain evidence="13 14">FJ4-8</strain>
    </source>
</reference>
<feature type="transmembrane region" description="Helical" evidence="10">
    <location>
        <begin position="404"/>
        <end position="427"/>
    </location>
</feature>
<dbReference type="PROSITE" id="PS50109">
    <property type="entry name" value="HIS_KIN"/>
    <property type="match status" value="1"/>
</dbReference>
<gene>
    <name evidence="13" type="ORF">DDR33_06020</name>
</gene>
<feature type="signal peptide" evidence="11">
    <location>
        <begin position="1"/>
        <end position="18"/>
    </location>
</feature>
<evidence type="ECO:0000259" key="12">
    <source>
        <dbReference type="PROSITE" id="PS50109"/>
    </source>
</evidence>
<dbReference type="GO" id="GO:0000155">
    <property type="term" value="F:phosphorelay sensor kinase activity"/>
    <property type="evidence" value="ECO:0007669"/>
    <property type="project" value="InterPro"/>
</dbReference>
<dbReference type="Pfam" id="PF07730">
    <property type="entry name" value="HisKA_3"/>
    <property type="match status" value="1"/>
</dbReference>
<evidence type="ECO:0000256" key="6">
    <source>
        <dbReference type="ARBA" id="ARBA00022777"/>
    </source>
</evidence>
<dbReference type="Gene3D" id="3.30.565.10">
    <property type="entry name" value="Histidine kinase-like ATPase, C-terminal domain"/>
    <property type="match status" value="1"/>
</dbReference>
<dbReference type="InterPro" id="IPR003594">
    <property type="entry name" value="HATPase_dom"/>
</dbReference>
<keyword evidence="10" id="KW-0472">Membrane</keyword>
<dbReference type="AlphaFoldDB" id="A0A2U2PJ13"/>
<organism evidence="13 14">
    <name type="scientific">Pararcticibacter amylolyticus</name>
    <dbReference type="NCBI Taxonomy" id="2173175"/>
    <lineage>
        <taxon>Bacteria</taxon>
        <taxon>Pseudomonadati</taxon>
        <taxon>Bacteroidota</taxon>
        <taxon>Sphingobacteriia</taxon>
        <taxon>Sphingobacteriales</taxon>
        <taxon>Sphingobacteriaceae</taxon>
        <taxon>Pararcticibacter</taxon>
    </lineage>
</organism>
<dbReference type="CDD" id="cd16917">
    <property type="entry name" value="HATPase_UhpB-NarQ-NarX-like"/>
    <property type="match status" value="1"/>
</dbReference>
<keyword evidence="9" id="KW-0175">Coiled coil</keyword>
<dbReference type="EMBL" id="QEAS01000004">
    <property type="protein sequence ID" value="PWG81396.1"/>
    <property type="molecule type" value="Genomic_DNA"/>
</dbReference>
<evidence type="ECO:0000313" key="13">
    <source>
        <dbReference type="EMBL" id="PWG81396.1"/>
    </source>
</evidence>
<evidence type="ECO:0000256" key="1">
    <source>
        <dbReference type="ARBA" id="ARBA00000085"/>
    </source>
</evidence>
<dbReference type="RefSeq" id="WP_109414880.1">
    <property type="nucleotide sequence ID" value="NZ_QEAS01000004.1"/>
</dbReference>
<comment type="caution">
    <text evidence="13">The sequence shown here is derived from an EMBL/GenBank/DDBJ whole genome shotgun (WGS) entry which is preliminary data.</text>
</comment>
<evidence type="ECO:0000256" key="4">
    <source>
        <dbReference type="ARBA" id="ARBA00022679"/>
    </source>
</evidence>
<dbReference type="SUPFAM" id="SSF55874">
    <property type="entry name" value="ATPase domain of HSP90 chaperone/DNA topoisomerase II/histidine kinase"/>
    <property type="match status" value="1"/>
</dbReference>
<keyword evidence="6" id="KW-0418">Kinase</keyword>
<protein>
    <recommendedName>
        <fullName evidence="2">histidine kinase</fullName>
        <ecNumber evidence="2">2.7.13.3</ecNumber>
    </recommendedName>
</protein>
<keyword evidence="11" id="KW-0732">Signal</keyword>
<dbReference type="InterPro" id="IPR036890">
    <property type="entry name" value="HATPase_C_sf"/>
</dbReference>
<dbReference type="GO" id="GO:0005524">
    <property type="term" value="F:ATP binding"/>
    <property type="evidence" value="ECO:0007669"/>
    <property type="project" value="UniProtKB-KW"/>
</dbReference>